<sequence length="120" mass="13412">MRIGLTRKPEVPNYSQKNIARFELKVDVSKPRGDPQTEWSGVGIQNFSESGHDCVNADYEAAPRKYRTVLPPKSHGRIKHVLSRIRARGSHRKATTPLSSARLRCAMSYAPAIRASPSRS</sequence>
<evidence type="ECO:0000313" key="2">
    <source>
        <dbReference type="Proteomes" id="UP000011668"/>
    </source>
</evidence>
<comment type="caution">
    <text evidence="1">The sequence shown here is derived from an EMBL/GenBank/DDBJ whole genome shotgun (WGS) entry which is preliminary data.</text>
</comment>
<dbReference type="AlphaFoldDB" id="L8X143"/>
<gene>
    <name evidence="1" type="ORF">AG1IA_03225</name>
</gene>
<name>L8X143_THACA</name>
<evidence type="ECO:0000313" key="1">
    <source>
        <dbReference type="EMBL" id="ELU42748.1"/>
    </source>
</evidence>
<dbReference type="Proteomes" id="UP000011668">
    <property type="component" value="Unassembled WGS sequence"/>
</dbReference>
<accession>L8X143</accession>
<dbReference type="HOGENOM" id="CLU_2051260_0_0_1"/>
<organism evidence="1 2">
    <name type="scientific">Thanatephorus cucumeris (strain AG1-IA)</name>
    <name type="common">Rice sheath blight fungus</name>
    <name type="synonym">Rhizoctonia solani</name>
    <dbReference type="NCBI Taxonomy" id="983506"/>
    <lineage>
        <taxon>Eukaryota</taxon>
        <taxon>Fungi</taxon>
        <taxon>Dikarya</taxon>
        <taxon>Basidiomycota</taxon>
        <taxon>Agaricomycotina</taxon>
        <taxon>Agaricomycetes</taxon>
        <taxon>Cantharellales</taxon>
        <taxon>Ceratobasidiaceae</taxon>
        <taxon>Rhizoctonia</taxon>
        <taxon>Rhizoctonia solani AG-1</taxon>
    </lineage>
</organism>
<protein>
    <submittedName>
        <fullName evidence="1">Uncharacterized protein</fullName>
    </submittedName>
</protein>
<proteinExistence type="predicted"/>
<reference evidence="1 2" key="1">
    <citation type="journal article" date="2013" name="Nat. Commun.">
        <title>The evolution and pathogenic mechanisms of the rice sheath blight pathogen.</title>
        <authorList>
            <person name="Zheng A."/>
            <person name="Lin R."/>
            <person name="Xu L."/>
            <person name="Qin P."/>
            <person name="Tang C."/>
            <person name="Ai P."/>
            <person name="Zhang D."/>
            <person name="Liu Y."/>
            <person name="Sun Z."/>
            <person name="Feng H."/>
            <person name="Wang Y."/>
            <person name="Chen Y."/>
            <person name="Liang X."/>
            <person name="Fu R."/>
            <person name="Li Q."/>
            <person name="Zhang J."/>
            <person name="Yu X."/>
            <person name="Xie Z."/>
            <person name="Ding L."/>
            <person name="Guan P."/>
            <person name="Tang J."/>
            <person name="Liang Y."/>
            <person name="Wang S."/>
            <person name="Deng Q."/>
            <person name="Li S."/>
            <person name="Zhu J."/>
            <person name="Wang L."/>
            <person name="Liu H."/>
            <person name="Li P."/>
        </authorList>
    </citation>
    <scope>NUCLEOTIDE SEQUENCE [LARGE SCALE GENOMIC DNA]</scope>
    <source>
        <strain evidence="2">AG-1 IA</strain>
    </source>
</reference>
<dbReference type="EMBL" id="AFRT01000757">
    <property type="protein sequence ID" value="ELU42748.1"/>
    <property type="molecule type" value="Genomic_DNA"/>
</dbReference>
<keyword evidence="2" id="KW-1185">Reference proteome</keyword>